<dbReference type="PANTHER" id="PTHR43300:SF11">
    <property type="entry name" value="ACETYLTRANSFERASE RV3034C-RELATED"/>
    <property type="match status" value="1"/>
</dbReference>
<dbReference type="InterPro" id="IPR001451">
    <property type="entry name" value="Hexapep"/>
</dbReference>
<protein>
    <recommendedName>
        <fullName evidence="5">Acetyltransferase</fullName>
    </recommendedName>
</protein>
<dbReference type="PROSITE" id="PS00101">
    <property type="entry name" value="HEXAPEP_TRANSFERASES"/>
    <property type="match status" value="1"/>
</dbReference>
<proteinExistence type="predicted"/>
<reference evidence="4" key="1">
    <citation type="submission" date="2017-05" db="EMBL/GenBank/DDBJ databases">
        <title>Physiological properties and genetic analysis related to exopolysaccharide production of fresh-water unicellular cyanobacterium Aphanothece sacrum, Suizenji Nori, that has been cultured as a food source in Japan.</title>
        <authorList>
            <person name="Kanesaki Y."/>
            <person name="Yoshikawa S."/>
            <person name="Ohki K."/>
        </authorList>
    </citation>
    <scope>NUCLEOTIDE SEQUENCE [LARGE SCALE GENOMIC DNA]</scope>
    <source>
        <strain evidence="4">FPU1</strain>
    </source>
</reference>
<evidence type="ECO:0000256" key="2">
    <source>
        <dbReference type="ARBA" id="ARBA00022737"/>
    </source>
</evidence>
<accession>A0A401IJG3</accession>
<dbReference type="AlphaFoldDB" id="A0A401IJG3"/>
<dbReference type="RefSeq" id="WP_125061125.1">
    <property type="nucleotide sequence ID" value="NZ_BDQK01000013.1"/>
</dbReference>
<gene>
    <name evidence="3" type="ORF">AsFPU1_2777</name>
</gene>
<organism evidence="3 4">
    <name type="scientific">Aphanothece sacrum FPU1</name>
    <dbReference type="NCBI Taxonomy" id="1920663"/>
    <lineage>
        <taxon>Bacteria</taxon>
        <taxon>Bacillati</taxon>
        <taxon>Cyanobacteriota</taxon>
        <taxon>Cyanophyceae</taxon>
        <taxon>Oscillatoriophycideae</taxon>
        <taxon>Chroococcales</taxon>
        <taxon>Aphanothecaceae</taxon>
        <taxon>Aphanothece</taxon>
    </lineage>
</organism>
<dbReference type="GO" id="GO:0043886">
    <property type="term" value="F:structural constituent of carboxysome shell"/>
    <property type="evidence" value="ECO:0007669"/>
    <property type="project" value="UniProtKB-ARBA"/>
</dbReference>
<evidence type="ECO:0008006" key="5">
    <source>
        <dbReference type="Google" id="ProtNLM"/>
    </source>
</evidence>
<sequence length="221" mass="24883">MVLIFGIKLGLFLRMSLSKLNNTALKLGMRLKYPEYYKNDNYIHPLSNIGNFTTIERGTNINGPAFIASSIEAPCSIGKFCAIGHNLRIRPRNHYTGFVNMNDKFQNRYKFPNLSSFKGKVIIGNNCWIADNVIILGGVKIGDGVVLGAGSIVTKDIPPYSIAAGSPAKIIKKRFSEEIIQQLLEINWWDWTDEKIIKNRKFFELDLSLNGEVDLKSIIID</sequence>
<dbReference type="GO" id="GO:0031470">
    <property type="term" value="C:carboxysome"/>
    <property type="evidence" value="ECO:0007669"/>
    <property type="project" value="UniProtKB-ARBA"/>
</dbReference>
<evidence type="ECO:0000313" key="4">
    <source>
        <dbReference type="Proteomes" id="UP000287247"/>
    </source>
</evidence>
<dbReference type="Proteomes" id="UP000287247">
    <property type="component" value="Unassembled WGS sequence"/>
</dbReference>
<dbReference type="InterPro" id="IPR011004">
    <property type="entry name" value="Trimer_LpxA-like_sf"/>
</dbReference>
<keyword evidence="1" id="KW-0808">Transferase</keyword>
<dbReference type="SUPFAM" id="SSF51161">
    <property type="entry name" value="Trimeric LpxA-like enzymes"/>
    <property type="match status" value="1"/>
</dbReference>
<dbReference type="PANTHER" id="PTHR43300">
    <property type="entry name" value="ACETYLTRANSFERASE"/>
    <property type="match status" value="1"/>
</dbReference>
<evidence type="ECO:0000256" key="1">
    <source>
        <dbReference type="ARBA" id="ARBA00022679"/>
    </source>
</evidence>
<name>A0A401IJG3_APHSA</name>
<keyword evidence="4" id="KW-1185">Reference proteome</keyword>
<dbReference type="InterPro" id="IPR018357">
    <property type="entry name" value="Hexapep_transf_CS"/>
</dbReference>
<dbReference type="OrthoDB" id="9801697at2"/>
<dbReference type="InterPro" id="IPR050179">
    <property type="entry name" value="Trans_hexapeptide_repeat"/>
</dbReference>
<dbReference type="GO" id="GO:0016740">
    <property type="term" value="F:transferase activity"/>
    <property type="evidence" value="ECO:0007669"/>
    <property type="project" value="UniProtKB-KW"/>
</dbReference>
<dbReference type="Pfam" id="PF00132">
    <property type="entry name" value="Hexapep"/>
    <property type="match status" value="1"/>
</dbReference>
<dbReference type="EMBL" id="BDQK01000013">
    <property type="protein sequence ID" value="GBF81364.1"/>
    <property type="molecule type" value="Genomic_DNA"/>
</dbReference>
<dbReference type="CDD" id="cd03349">
    <property type="entry name" value="LbH_XAT"/>
    <property type="match status" value="1"/>
</dbReference>
<evidence type="ECO:0000313" key="3">
    <source>
        <dbReference type="EMBL" id="GBF81364.1"/>
    </source>
</evidence>
<dbReference type="Gene3D" id="2.160.10.10">
    <property type="entry name" value="Hexapeptide repeat proteins"/>
    <property type="match status" value="1"/>
</dbReference>
<keyword evidence="2" id="KW-0677">Repeat</keyword>
<comment type="caution">
    <text evidence="3">The sequence shown here is derived from an EMBL/GenBank/DDBJ whole genome shotgun (WGS) entry which is preliminary data.</text>
</comment>